<reference evidence="1 2" key="1">
    <citation type="submission" date="2020-04" db="EMBL/GenBank/DDBJ databases">
        <authorList>
            <person name="Yoon J."/>
        </authorList>
    </citation>
    <scope>NUCLEOTIDE SEQUENCE [LARGE SCALE GENOMIC DNA]</scope>
    <source>
        <strain evidence="1 2">KMU-115</strain>
    </source>
</reference>
<comment type="caution">
    <text evidence="1">The sequence shown here is derived from an EMBL/GenBank/DDBJ whole genome shotgun (WGS) entry which is preliminary data.</text>
</comment>
<name>A0A7X6GYM7_9RHOB</name>
<dbReference type="RefSeq" id="WP_168622469.1">
    <property type="nucleotide sequence ID" value="NZ_JAAZQQ010000002.1"/>
</dbReference>
<dbReference type="EMBL" id="JAAZQQ010000002">
    <property type="protein sequence ID" value="NKX44074.1"/>
    <property type="molecule type" value="Genomic_DNA"/>
</dbReference>
<keyword evidence="2" id="KW-1185">Reference proteome</keyword>
<accession>A0A7X6GYM7</accession>
<dbReference type="AlphaFoldDB" id="A0A7X6GYM7"/>
<gene>
    <name evidence="1" type="ORF">HCU73_05690</name>
</gene>
<protein>
    <submittedName>
        <fullName evidence="1">Uncharacterized protein</fullName>
    </submittedName>
</protein>
<evidence type="ECO:0000313" key="1">
    <source>
        <dbReference type="EMBL" id="NKX44074.1"/>
    </source>
</evidence>
<organism evidence="1 2">
    <name type="scientific">Roseicyclus persicicus</name>
    <dbReference type="NCBI Taxonomy" id="2650661"/>
    <lineage>
        <taxon>Bacteria</taxon>
        <taxon>Pseudomonadati</taxon>
        <taxon>Pseudomonadota</taxon>
        <taxon>Alphaproteobacteria</taxon>
        <taxon>Rhodobacterales</taxon>
        <taxon>Roseobacteraceae</taxon>
        <taxon>Roseicyclus</taxon>
    </lineage>
</organism>
<proteinExistence type="predicted"/>
<dbReference type="Proteomes" id="UP000526408">
    <property type="component" value="Unassembled WGS sequence"/>
</dbReference>
<sequence>MTDQTPFAPARGQPGHRDLRQAALRVGHAAGAAGLLALAAALSLGLPARAQGTAVDLSTPLGQAVALCTDPMTTGAAKAAQVAASGWTRVAAEDADLAALAGAHVGSILGEDAPVPAMLELVPQLAANFGALVAAGDLGVWTQGGAILALAHADGADGERLSCYFAGPAGAGIEGYWDTATAPEPMPQSGTVGTIFSGTVTNTRDGLTYDEYQLYLRVADDLTALPESFRYERLEVPAQ</sequence>
<evidence type="ECO:0000313" key="2">
    <source>
        <dbReference type="Proteomes" id="UP000526408"/>
    </source>
</evidence>